<comment type="subunit">
    <text evidence="4">Homotetramer.</text>
</comment>
<evidence type="ECO:0000256" key="3">
    <source>
        <dbReference type="ARBA" id="ARBA00010368"/>
    </source>
</evidence>
<comment type="similarity">
    <text evidence="3">Belongs to the metallo-dependent hydrolases superfamily. Allantoinase family.</text>
</comment>
<dbReference type="GO" id="GO:0000256">
    <property type="term" value="P:allantoin catabolic process"/>
    <property type="evidence" value="ECO:0007669"/>
    <property type="project" value="InterPro"/>
</dbReference>
<proteinExistence type="inferred from homology"/>
<keyword evidence="7" id="KW-0378">Hydrolase</keyword>
<dbReference type="RefSeq" id="WP_241655029.1">
    <property type="nucleotide sequence ID" value="NZ_RDSM01000003.1"/>
</dbReference>
<dbReference type="FunFam" id="3.20.20.140:FF:000032">
    <property type="entry name" value="Allantoinase Dal1"/>
    <property type="match status" value="1"/>
</dbReference>
<dbReference type="SUPFAM" id="SSF51338">
    <property type="entry name" value="Composite domain of metallo-dependent hydrolases"/>
    <property type="match status" value="1"/>
</dbReference>
<dbReference type="GO" id="GO:0006145">
    <property type="term" value="P:purine nucleobase catabolic process"/>
    <property type="evidence" value="ECO:0007669"/>
    <property type="project" value="TreeGrafter"/>
</dbReference>
<dbReference type="NCBIfam" id="TIGR03178">
    <property type="entry name" value="allantoinase"/>
    <property type="match status" value="1"/>
</dbReference>
<dbReference type="InterPro" id="IPR006680">
    <property type="entry name" value="Amidohydro-rel"/>
</dbReference>
<evidence type="ECO:0000256" key="4">
    <source>
        <dbReference type="ARBA" id="ARBA00011881"/>
    </source>
</evidence>
<evidence type="ECO:0000313" key="10">
    <source>
        <dbReference type="EMBL" id="RXH55012.1"/>
    </source>
</evidence>
<dbReference type="GO" id="GO:0005737">
    <property type="term" value="C:cytoplasm"/>
    <property type="evidence" value="ECO:0007669"/>
    <property type="project" value="TreeGrafter"/>
</dbReference>
<evidence type="ECO:0000256" key="1">
    <source>
        <dbReference type="ARBA" id="ARBA00001947"/>
    </source>
</evidence>
<gene>
    <name evidence="10" type="ORF">GRAN_4116</name>
</gene>
<dbReference type="AlphaFoldDB" id="A0A4Q0SX63"/>
<dbReference type="Pfam" id="PF01979">
    <property type="entry name" value="Amidohydro_1"/>
    <property type="match status" value="1"/>
</dbReference>
<evidence type="ECO:0000256" key="6">
    <source>
        <dbReference type="ARBA" id="ARBA00022723"/>
    </source>
</evidence>
<dbReference type="InterPro" id="IPR050138">
    <property type="entry name" value="DHOase/Allantoinase_Hydrolase"/>
</dbReference>
<name>A0A4Q0SX63_9BACT</name>
<dbReference type="Gene3D" id="3.20.20.140">
    <property type="entry name" value="Metal-dependent hydrolases"/>
    <property type="match status" value="1"/>
</dbReference>
<organism evidence="10 11">
    <name type="scientific">Granulicella sibirica</name>
    <dbReference type="NCBI Taxonomy" id="2479048"/>
    <lineage>
        <taxon>Bacteria</taxon>
        <taxon>Pseudomonadati</taxon>
        <taxon>Acidobacteriota</taxon>
        <taxon>Terriglobia</taxon>
        <taxon>Terriglobales</taxon>
        <taxon>Acidobacteriaceae</taxon>
        <taxon>Granulicella</taxon>
    </lineage>
</organism>
<dbReference type="Proteomes" id="UP000289437">
    <property type="component" value="Unassembled WGS sequence"/>
</dbReference>
<dbReference type="EC" id="3.5.2.5" evidence="5"/>
<sequence>MSIMAYAYVSKRVVTPGGIQAAALLVEDGTIVSVGPVEELPAGCPVRELGDLAILPGLVDTHVHINEPGRTEWEGFRTATRAAAAGGFTTLIDMPLNCLPETTTVAALEIKRKAAEGQCMVDWSPWGGAVADNQGDILPLARAGVPGFKCFLIYPGCDGFTMIDREQLEAALPAIAESGLPLLVHAELAGPIDRAAASLEAADWRKYETYLASRPDDAELEAIRMLIGLCREYGFRLHIVHLSTALALAELRDAKAEGLPITVETCPHYLYFAAEHVADGNTLLKCAPPIRDEANREALWEGLRDGTIDLIATDHSPCPPEMKRLNEGRFDRAWGGIASLSVALPVVWKEASQRGFGLADVVRWMSYEPAKLAGMSERAGALAAGREANFTVFDPEAAFAVTPEDLHFRHAISPYVGETLRGKVVETWLRGMPVFAFGAFPSAPRGVEITLAVKADVS</sequence>
<evidence type="ECO:0000313" key="11">
    <source>
        <dbReference type="Proteomes" id="UP000289437"/>
    </source>
</evidence>
<dbReference type="InterPro" id="IPR017593">
    <property type="entry name" value="Allantoinase"/>
</dbReference>
<comment type="pathway">
    <text evidence="2">Nitrogen metabolism; (S)-allantoin degradation; allantoate from (S)-allantoin: step 1/1.</text>
</comment>
<feature type="domain" description="Amidohydrolase-related" evidence="9">
    <location>
        <begin position="54"/>
        <end position="431"/>
    </location>
</feature>
<keyword evidence="11" id="KW-1185">Reference proteome</keyword>
<dbReference type="PANTHER" id="PTHR43668:SF2">
    <property type="entry name" value="ALLANTOINASE"/>
    <property type="match status" value="1"/>
</dbReference>
<comment type="cofactor">
    <cofactor evidence="1">
        <name>Zn(2+)</name>
        <dbReference type="ChEBI" id="CHEBI:29105"/>
    </cofactor>
</comment>
<reference evidence="11" key="2">
    <citation type="submission" date="2019-02" db="EMBL/GenBank/DDBJ databases">
        <title>Granulicella sibirica sp. nov., a psychrotolerant acidobacterium isolated from an organic soil layer in forested tundra, West Siberia.</title>
        <authorList>
            <person name="Oshkin I.Y."/>
            <person name="Kulichevskaya I.S."/>
            <person name="Rijpstra W.I.C."/>
            <person name="Sinninghe Damste J.S."/>
            <person name="Rakitin A.L."/>
            <person name="Ravin N.V."/>
            <person name="Dedysh S.N."/>
        </authorList>
    </citation>
    <scope>NUCLEOTIDE SEQUENCE [LARGE SCALE GENOMIC DNA]</scope>
    <source>
        <strain evidence="11">AF10</strain>
    </source>
</reference>
<keyword evidence="6" id="KW-0479">Metal-binding</keyword>
<accession>A0A4Q0SX63</accession>
<dbReference type="GO" id="GO:0050897">
    <property type="term" value="F:cobalt ion binding"/>
    <property type="evidence" value="ECO:0007669"/>
    <property type="project" value="InterPro"/>
</dbReference>
<reference evidence="10 11" key="1">
    <citation type="submission" date="2018-11" db="EMBL/GenBank/DDBJ databases">
        <authorList>
            <person name="Mardanov A.V."/>
            <person name="Ravin N.V."/>
            <person name="Dedysh S.N."/>
        </authorList>
    </citation>
    <scope>NUCLEOTIDE SEQUENCE [LARGE SCALE GENOMIC DNA]</scope>
    <source>
        <strain evidence="10 11">AF10</strain>
    </source>
</reference>
<evidence type="ECO:0000259" key="9">
    <source>
        <dbReference type="Pfam" id="PF01979"/>
    </source>
</evidence>
<keyword evidence="8" id="KW-0862">Zinc</keyword>
<dbReference type="InterPro" id="IPR011059">
    <property type="entry name" value="Metal-dep_hydrolase_composite"/>
</dbReference>
<evidence type="ECO:0000256" key="7">
    <source>
        <dbReference type="ARBA" id="ARBA00022801"/>
    </source>
</evidence>
<dbReference type="InterPro" id="IPR032466">
    <property type="entry name" value="Metal_Hydrolase"/>
</dbReference>
<dbReference type="PANTHER" id="PTHR43668">
    <property type="entry name" value="ALLANTOINASE"/>
    <property type="match status" value="1"/>
</dbReference>
<dbReference type="GO" id="GO:0008270">
    <property type="term" value="F:zinc ion binding"/>
    <property type="evidence" value="ECO:0007669"/>
    <property type="project" value="InterPro"/>
</dbReference>
<protein>
    <recommendedName>
        <fullName evidence="5">allantoinase</fullName>
        <ecNumber evidence="5">3.5.2.5</ecNumber>
    </recommendedName>
</protein>
<dbReference type="GO" id="GO:0004038">
    <property type="term" value="F:allantoinase activity"/>
    <property type="evidence" value="ECO:0007669"/>
    <property type="project" value="UniProtKB-EC"/>
</dbReference>
<evidence type="ECO:0000256" key="2">
    <source>
        <dbReference type="ARBA" id="ARBA00004968"/>
    </source>
</evidence>
<evidence type="ECO:0000256" key="8">
    <source>
        <dbReference type="ARBA" id="ARBA00022833"/>
    </source>
</evidence>
<dbReference type="SUPFAM" id="SSF51556">
    <property type="entry name" value="Metallo-dependent hydrolases"/>
    <property type="match status" value="1"/>
</dbReference>
<dbReference type="EMBL" id="RDSM01000003">
    <property type="protein sequence ID" value="RXH55012.1"/>
    <property type="molecule type" value="Genomic_DNA"/>
</dbReference>
<comment type="caution">
    <text evidence="10">The sequence shown here is derived from an EMBL/GenBank/DDBJ whole genome shotgun (WGS) entry which is preliminary data.</text>
</comment>
<evidence type="ECO:0000256" key="5">
    <source>
        <dbReference type="ARBA" id="ARBA00012863"/>
    </source>
</evidence>